<protein>
    <recommendedName>
        <fullName evidence="4">O-antigen ligase family protein</fullName>
    </recommendedName>
</protein>
<dbReference type="RefSeq" id="WP_148369881.1">
    <property type="nucleotide sequence ID" value="NZ_VSKM01000007.1"/>
</dbReference>
<feature type="transmembrane region" description="Helical" evidence="1">
    <location>
        <begin position="9"/>
        <end position="25"/>
    </location>
</feature>
<evidence type="ECO:0008006" key="4">
    <source>
        <dbReference type="Google" id="ProtNLM"/>
    </source>
</evidence>
<evidence type="ECO:0000313" key="3">
    <source>
        <dbReference type="Proteomes" id="UP000323324"/>
    </source>
</evidence>
<feature type="transmembrane region" description="Helical" evidence="1">
    <location>
        <begin position="101"/>
        <end position="121"/>
    </location>
</feature>
<keyword evidence="1" id="KW-0472">Membrane</keyword>
<evidence type="ECO:0000256" key="1">
    <source>
        <dbReference type="SAM" id="Phobius"/>
    </source>
</evidence>
<feature type="transmembrane region" description="Helical" evidence="1">
    <location>
        <begin position="69"/>
        <end position="89"/>
    </location>
</feature>
<keyword evidence="1" id="KW-1133">Transmembrane helix</keyword>
<proteinExistence type="predicted"/>
<sequence>MKISLNRDFFIKHVFIYALVLNYVFDALNKFFGLYYPDLSRIGLLFRVSFQILIFILILIFLSRRRLNGLIIFAYYLICFLIANLSLKFDSSLSFSVLEQFIYFNKYFFLLMAFFLFEEFLNNKENLNRVKNIFLKIFYFNGWLALIGFVFDLRLFRIFTQHETSLRFGYNGLINAINESSIFYLLAVVVVYHDWRYSAKKNHYFFLAVFFTLIVGTKAVYLGLFFLIIYHLITTINLKKLLIVFGAILTSSIILYMNIERLRIVFGFIVYKANNVGLLYTFMGGRNELFLERFKGKINFVNLIRYLTIGDNVALKEKAYSIIEMDIIDVLLFFGLFNGLLYLMLFKRYIIGVINNKYYLFVVFLFFMISFFSGHFFTSIVNGLYILIVFNYLRKYEYK</sequence>
<feature type="transmembrane region" description="Helical" evidence="1">
    <location>
        <begin position="173"/>
        <end position="192"/>
    </location>
</feature>
<reference evidence="2 3" key="1">
    <citation type="submission" date="2019-08" db="EMBL/GenBank/DDBJ databases">
        <title>Genomes of Antarctic Bizionia species.</title>
        <authorList>
            <person name="Bowman J.P."/>
        </authorList>
    </citation>
    <scope>NUCLEOTIDE SEQUENCE [LARGE SCALE GENOMIC DNA]</scope>
    <source>
        <strain evidence="2 3">HFD</strain>
    </source>
</reference>
<feature type="transmembrane region" description="Helical" evidence="1">
    <location>
        <begin position="327"/>
        <end position="346"/>
    </location>
</feature>
<feature type="transmembrane region" description="Helical" evidence="1">
    <location>
        <begin position="45"/>
        <end position="62"/>
    </location>
</feature>
<comment type="caution">
    <text evidence="2">The sequence shown here is derived from an EMBL/GenBank/DDBJ whole genome shotgun (WGS) entry which is preliminary data.</text>
</comment>
<feature type="transmembrane region" description="Helical" evidence="1">
    <location>
        <begin position="204"/>
        <end position="229"/>
    </location>
</feature>
<keyword evidence="3" id="KW-1185">Reference proteome</keyword>
<feature type="transmembrane region" description="Helical" evidence="1">
    <location>
        <begin position="241"/>
        <end position="257"/>
    </location>
</feature>
<accession>A0A8H2LCK4</accession>
<dbReference type="AlphaFoldDB" id="A0A8H2LCK4"/>
<dbReference type="Proteomes" id="UP000323324">
    <property type="component" value="Unassembled WGS sequence"/>
</dbReference>
<feature type="transmembrane region" description="Helical" evidence="1">
    <location>
        <begin position="264"/>
        <end position="283"/>
    </location>
</feature>
<dbReference type="EMBL" id="VSKM01000007">
    <property type="protein sequence ID" value="TYB74196.1"/>
    <property type="molecule type" value="Genomic_DNA"/>
</dbReference>
<name>A0A8H2LCK4_9FLAO</name>
<keyword evidence="1" id="KW-0812">Transmembrane</keyword>
<gene>
    <name evidence="2" type="ORF">ES676_08420</name>
</gene>
<feature type="transmembrane region" description="Helical" evidence="1">
    <location>
        <begin position="358"/>
        <end position="390"/>
    </location>
</feature>
<organism evidence="2 3">
    <name type="scientific">Bizionia saleffrena</name>
    <dbReference type="NCBI Taxonomy" id="291189"/>
    <lineage>
        <taxon>Bacteria</taxon>
        <taxon>Pseudomonadati</taxon>
        <taxon>Bacteroidota</taxon>
        <taxon>Flavobacteriia</taxon>
        <taxon>Flavobacteriales</taxon>
        <taxon>Flavobacteriaceae</taxon>
        <taxon>Bizionia</taxon>
    </lineage>
</organism>
<feature type="transmembrane region" description="Helical" evidence="1">
    <location>
        <begin position="133"/>
        <end position="153"/>
    </location>
</feature>
<evidence type="ECO:0000313" key="2">
    <source>
        <dbReference type="EMBL" id="TYB74196.1"/>
    </source>
</evidence>